<proteinExistence type="predicted"/>
<evidence type="ECO:0000256" key="1">
    <source>
        <dbReference type="SAM" id="SignalP"/>
    </source>
</evidence>
<keyword evidence="3" id="KW-1185">Reference proteome</keyword>
<organism evidence="2 3">
    <name type="scientific">Prorocentrum cordatum</name>
    <dbReference type="NCBI Taxonomy" id="2364126"/>
    <lineage>
        <taxon>Eukaryota</taxon>
        <taxon>Sar</taxon>
        <taxon>Alveolata</taxon>
        <taxon>Dinophyceae</taxon>
        <taxon>Prorocentrales</taxon>
        <taxon>Prorocentraceae</taxon>
        <taxon>Prorocentrum</taxon>
    </lineage>
</organism>
<evidence type="ECO:0000313" key="2">
    <source>
        <dbReference type="EMBL" id="CAK0886274.1"/>
    </source>
</evidence>
<evidence type="ECO:0008006" key="4">
    <source>
        <dbReference type="Google" id="ProtNLM"/>
    </source>
</evidence>
<dbReference type="InterPro" id="IPR017853">
    <property type="entry name" value="GH"/>
</dbReference>
<keyword evidence="1" id="KW-0732">Signal</keyword>
<gene>
    <name evidence="2" type="ORF">PCOR1329_LOCUS67668</name>
</gene>
<evidence type="ECO:0000313" key="3">
    <source>
        <dbReference type="Proteomes" id="UP001189429"/>
    </source>
</evidence>
<dbReference type="Proteomes" id="UP001189429">
    <property type="component" value="Unassembled WGS sequence"/>
</dbReference>
<sequence>MLGPRRAALLCCGALGLLRVCGSTRLSLDNGVASALLDGESGLLGLGEAGGARLALAGDSWSLRADGRRLGPRSGCDLAGTTRTGAASASMAFACGDHRVEVAYSVPPGAVFVEKRIGVSSAQSIRLAGAALFDGLEVALDEPSAGRPDWHLQANPFGRGPPQPLEIAGFIRWGDAGHGAFVSVANPWGTHAASAASVPSGLRVGASYNATYTHDVALQGRWLWTEPAVLGLTALTRFYNEGLNTGERVAFMRCVESYHLDAGSRSERTVKVNVAWDENDYQIDVGTSAGRAEYKRIIDRNAEFGVTHLVYEPQNSLHSSRFNATDGWGWEEALWFSMGERLREGKWDPRSDEIPEDVLEMVRYAGDRGVKLLAYVYPCLRFKAMQQYFTKMGLNSLSLAPPQVQAYLIDVMSAFLNKSGAHGFAWDHDIFSGDASLHYAEWRAWMHILATLRERFPEMVMDHRYSNHRWGPWYQLAGSYAEPIAGDENPEHYGVPIPSLHTDHVAADNARKINYIYSTQQLLPQSRVPGFVFHQSERTDDDGHYYCSSGEKLCVNNSNTRDFDLLGYRYSLLSTVGTAGLNNVLAMVPARDVAEFALLPAEDVAFVQRWLRWTDANIENLRRAQWIPTLPGPRPGSVDGTHAMAGDEGFIFLFNPNMAEMSATLSVDEGVGLSNASAGAEWDVTELFPREGVLVATWRHGEQARVLLGGSGARVLELRKRTGLAPRTARLPDAGRLGGALGASAAGFELRSAVGPAGTEVLARVRLDAPGGVAVNGVRCGAWAAGEVTVAARFAGGSAQRAMPVSPDRPPADFVGGWFNTTFRVPAAVKAQLRARDLRYPVPWTRSAQGCGLPHCVDDSQATWLIPSRLLLQPFLTQPRDDMDIKLFINSGEVALSLSYNSRGLRRNQSSKCFLGFYYDASDLVADTPYQVAVHLPPVGRGSFQGLFWENVETEWSSEVVSCRLVSREHASLLALYV</sequence>
<dbReference type="InterPro" id="IPR013785">
    <property type="entry name" value="Aldolase_TIM"/>
</dbReference>
<dbReference type="EMBL" id="CAUYUJ010018781">
    <property type="protein sequence ID" value="CAK0886274.1"/>
    <property type="molecule type" value="Genomic_DNA"/>
</dbReference>
<comment type="caution">
    <text evidence="2">The sequence shown here is derived from an EMBL/GenBank/DDBJ whole genome shotgun (WGS) entry which is preliminary data.</text>
</comment>
<reference evidence="2" key="1">
    <citation type="submission" date="2023-10" db="EMBL/GenBank/DDBJ databases">
        <authorList>
            <person name="Chen Y."/>
            <person name="Shah S."/>
            <person name="Dougan E. K."/>
            <person name="Thang M."/>
            <person name="Chan C."/>
        </authorList>
    </citation>
    <scope>NUCLEOTIDE SEQUENCE [LARGE SCALE GENOMIC DNA]</scope>
</reference>
<accession>A0ABN9WIF7</accession>
<feature type="chain" id="PRO_5047318620" description="Beta-galactosidase" evidence="1">
    <location>
        <begin position="24"/>
        <end position="978"/>
    </location>
</feature>
<name>A0ABN9WIF7_9DINO</name>
<dbReference type="SUPFAM" id="SSF51445">
    <property type="entry name" value="(Trans)glycosidases"/>
    <property type="match status" value="1"/>
</dbReference>
<feature type="signal peptide" evidence="1">
    <location>
        <begin position="1"/>
        <end position="23"/>
    </location>
</feature>
<protein>
    <recommendedName>
        <fullName evidence="4">Beta-galactosidase</fullName>
    </recommendedName>
</protein>
<dbReference type="Gene3D" id="3.20.20.70">
    <property type="entry name" value="Aldolase class I"/>
    <property type="match status" value="1"/>
</dbReference>